<evidence type="ECO:0000313" key="4">
    <source>
        <dbReference type="Proteomes" id="UP000660729"/>
    </source>
</evidence>
<dbReference type="Proteomes" id="UP000660729">
    <property type="component" value="Unassembled WGS sequence"/>
</dbReference>
<dbReference type="AlphaFoldDB" id="A0A8H6VBM1"/>
<dbReference type="Pfam" id="PF13409">
    <property type="entry name" value="GST_N_2"/>
    <property type="match status" value="1"/>
</dbReference>
<dbReference type="SFLD" id="SFLDS00019">
    <property type="entry name" value="Glutathione_Transferase_(cytos"/>
    <property type="match status" value="1"/>
</dbReference>
<evidence type="ECO:0000259" key="1">
    <source>
        <dbReference type="PROSITE" id="PS50404"/>
    </source>
</evidence>
<dbReference type="InterPro" id="IPR004045">
    <property type="entry name" value="Glutathione_S-Trfase_N"/>
</dbReference>
<dbReference type="SFLD" id="SFLDG00358">
    <property type="entry name" value="Main_(cytGST)"/>
    <property type="match status" value="1"/>
</dbReference>
<gene>
    <name evidence="3" type="ORF">HII31_12343</name>
</gene>
<evidence type="ECO:0000259" key="2">
    <source>
        <dbReference type="PROSITE" id="PS50405"/>
    </source>
</evidence>
<dbReference type="SUPFAM" id="SSF52833">
    <property type="entry name" value="Thioredoxin-like"/>
    <property type="match status" value="1"/>
</dbReference>
<feature type="domain" description="GST C-terminal" evidence="2">
    <location>
        <begin position="91"/>
        <end position="221"/>
    </location>
</feature>
<sequence length="221" mass="25065">MSANQESVYTLISATPSPYARKVRIVLQEKGIPFTLQTEVPWNSDTETPKYNPLEKLPVLINNKSGSAVYESHFILEWLEAKHPNAPMLPKDVDQALFAKQVEVVADGICDALVLALWEGRRDEDKQSKPWADRQTRKVKGGLRQLNEWVEQGKGEFIIGDSLTLADVAVCSLLGFMLVRFPDHKWQSDYPKLKQYQAALDERPTFANTRPKPQVFRDAVV</sequence>
<proteinExistence type="predicted"/>
<dbReference type="GO" id="GO:0005737">
    <property type="term" value="C:cytoplasm"/>
    <property type="evidence" value="ECO:0007669"/>
    <property type="project" value="TreeGrafter"/>
</dbReference>
<dbReference type="InterPro" id="IPR004046">
    <property type="entry name" value="GST_C"/>
</dbReference>
<dbReference type="InterPro" id="IPR010987">
    <property type="entry name" value="Glutathione-S-Trfase_C-like"/>
</dbReference>
<feature type="domain" description="GST N-terminal" evidence="1">
    <location>
        <begin position="7"/>
        <end position="87"/>
    </location>
</feature>
<dbReference type="Pfam" id="PF14497">
    <property type="entry name" value="GST_C_3"/>
    <property type="match status" value="1"/>
</dbReference>
<dbReference type="InterPro" id="IPR050983">
    <property type="entry name" value="GST_Omega/HSP26"/>
</dbReference>
<keyword evidence="4" id="KW-1185">Reference proteome</keyword>
<protein>
    <submittedName>
        <fullName evidence="3">Putative GST-like protein YibF</fullName>
    </submittedName>
</protein>
<dbReference type="PROSITE" id="PS50405">
    <property type="entry name" value="GST_CTER"/>
    <property type="match status" value="1"/>
</dbReference>
<evidence type="ECO:0000313" key="3">
    <source>
        <dbReference type="EMBL" id="KAF7186268.1"/>
    </source>
</evidence>
<reference evidence="3" key="1">
    <citation type="submission" date="2020-04" db="EMBL/GenBank/DDBJ databases">
        <title>Draft genome resource of the tomato pathogen Pseudocercospora fuligena.</title>
        <authorList>
            <person name="Zaccaron A."/>
        </authorList>
    </citation>
    <scope>NUCLEOTIDE SEQUENCE</scope>
    <source>
        <strain evidence="3">PF001</strain>
    </source>
</reference>
<dbReference type="InterPro" id="IPR036282">
    <property type="entry name" value="Glutathione-S-Trfase_C_sf"/>
</dbReference>
<dbReference type="InterPro" id="IPR040079">
    <property type="entry name" value="Glutathione_S-Trfase"/>
</dbReference>
<dbReference type="PANTHER" id="PTHR43968:SF6">
    <property type="entry name" value="GLUTATHIONE S-TRANSFERASE OMEGA"/>
    <property type="match status" value="1"/>
</dbReference>
<organism evidence="3 4">
    <name type="scientific">Pseudocercospora fuligena</name>
    <dbReference type="NCBI Taxonomy" id="685502"/>
    <lineage>
        <taxon>Eukaryota</taxon>
        <taxon>Fungi</taxon>
        <taxon>Dikarya</taxon>
        <taxon>Ascomycota</taxon>
        <taxon>Pezizomycotina</taxon>
        <taxon>Dothideomycetes</taxon>
        <taxon>Dothideomycetidae</taxon>
        <taxon>Mycosphaerellales</taxon>
        <taxon>Mycosphaerellaceae</taxon>
        <taxon>Pseudocercospora</taxon>
    </lineage>
</organism>
<dbReference type="Gene3D" id="1.20.1050.10">
    <property type="match status" value="1"/>
</dbReference>
<dbReference type="Gene3D" id="3.40.30.10">
    <property type="entry name" value="Glutaredoxin"/>
    <property type="match status" value="1"/>
</dbReference>
<dbReference type="SUPFAM" id="SSF47616">
    <property type="entry name" value="GST C-terminal domain-like"/>
    <property type="match status" value="1"/>
</dbReference>
<accession>A0A8H6VBM1</accession>
<name>A0A8H6VBM1_9PEZI</name>
<dbReference type="PANTHER" id="PTHR43968">
    <property type="match status" value="1"/>
</dbReference>
<dbReference type="InterPro" id="IPR036249">
    <property type="entry name" value="Thioredoxin-like_sf"/>
</dbReference>
<dbReference type="OrthoDB" id="249703at2759"/>
<dbReference type="PROSITE" id="PS50404">
    <property type="entry name" value="GST_NTER"/>
    <property type="match status" value="1"/>
</dbReference>
<dbReference type="EMBL" id="JABCIY010000258">
    <property type="protein sequence ID" value="KAF7186268.1"/>
    <property type="molecule type" value="Genomic_DNA"/>
</dbReference>
<comment type="caution">
    <text evidence="3">The sequence shown here is derived from an EMBL/GenBank/DDBJ whole genome shotgun (WGS) entry which is preliminary data.</text>
</comment>
<dbReference type="CDD" id="cd03205">
    <property type="entry name" value="GST_C_6"/>
    <property type="match status" value="1"/>
</dbReference>